<dbReference type="Proteomes" id="UP000534186">
    <property type="component" value="Unassembled WGS sequence"/>
</dbReference>
<keyword evidence="2" id="KW-0413">Isomerase</keyword>
<dbReference type="Gene3D" id="3.10.450.50">
    <property type="match status" value="1"/>
</dbReference>
<dbReference type="GO" id="GO:0016853">
    <property type="term" value="F:isomerase activity"/>
    <property type="evidence" value="ECO:0007669"/>
    <property type="project" value="UniProtKB-KW"/>
</dbReference>
<organism evidence="2 3">
    <name type="scientific">Tunturiibacter lichenicola</name>
    <dbReference type="NCBI Taxonomy" id="2051959"/>
    <lineage>
        <taxon>Bacteria</taxon>
        <taxon>Pseudomonadati</taxon>
        <taxon>Acidobacteriota</taxon>
        <taxon>Terriglobia</taxon>
        <taxon>Terriglobales</taxon>
        <taxon>Acidobacteriaceae</taxon>
        <taxon>Tunturiibacter</taxon>
    </lineage>
</organism>
<evidence type="ECO:0000313" key="2">
    <source>
        <dbReference type="EMBL" id="NYF52256.1"/>
    </source>
</evidence>
<dbReference type="SUPFAM" id="SSF54427">
    <property type="entry name" value="NTF2-like"/>
    <property type="match status" value="1"/>
</dbReference>
<gene>
    <name evidence="2" type="ORF">HDF12_002655</name>
</gene>
<reference evidence="2 3" key="1">
    <citation type="submission" date="2020-07" db="EMBL/GenBank/DDBJ databases">
        <title>Genomic Encyclopedia of Type Strains, Phase IV (KMG-V): Genome sequencing to study the core and pangenomes of soil and plant-associated prokaryotes.</title>
        <authorList>
            <person name="Whitman W."/>
        </authorList>
    </citation>
    <scope>NUCLEOTIDE SEQUENCE [LARGE SCALE GENOMIC DNA]</scope>
    <source>
        <strain evidence="2 3">M8UP30</strain>
    </source>
</reference>
<protein>
    <submittedName>
        <fullName evidence="2">Ketosteroid isomerase-like protein</fullName>
    </submittedName>
</protein>
<dbReference type="EMBL" id="JACCCV010000002">
    <property type="protein sequence ID" value="NYF52256.1"/>
    <property type="molecule type" value="Genomic_DNA"/>
</dbReference>
<name>A0A7Y9T3D6_9BACT</name>
<dbReference type="InterPro" id="IPR032710">
    <property type="entry name" value="NTF2-like_dom_sf"/>
</dbReference>
<evidence type="ECO:0000259" key="1">
    <source>
        <dbReference type="Pfam" id="PF13474"/>
    </source>
</evidence>
<dbReference type="InterPro" id="IPR037401">
    <property type="entry name" value="SnoaL-like"/>
</dbReference>
<feature type="domain" description="SnoaL-like" evidence="1">
    <location>
        <begin position="17"/>
        <end position="137"/>
    </location>
</feature>
<sequence>MATATMQTDVSKDQAEVLAVIDQLRKTNHDKDAAGFAALFAADAADYNLAPPLSHLGIDRREKQAWFDSWDGPVEVEAHDFEVTVSGDVAFCHGFMHMKATAKAGARLVSFWMRSTLHLKREAGQWRITHSHTSVPFYMDGSLRPAFDLQP</sequence>
<proteinExistence type="predicted"/>
<evidence type="ECO:0000313" key="3">
    <source>
        <dbReference type="Proteomes" id="UP000534186"/>
    </source>
</evidence>
<dbReference type="AlphaFoldDB" id="A0A7Y9T3D6"/>
<accession>A0A7Y9T3D6</accession>
<dbReference type="Pfam" id="PF13474">
    <property type="entry name" value="SnoaL_3"/>
    <property type="match status" value="1"/>
</dbReference>
<comment type="caution">
    <text evidence="2">The sequence shown here is derived from an EMBL/GenBank/DDBJ whole genome shotgun (WGS) entry which is preliminary data.</text>
</comment>